<evidence type="ECO:0000313" key="15">
    <source>
        <dbReference type="Proteomes" id="UP000515124"/>
    </source>
</evidence>
<keyword evidence="15" id="KW-1185">Reference proteome</keyword>
<evidence type="ECO:0000256" key="9">
    <source>
        <dbReference type="ARBA" id="ARBA00023136"/>
    </source>
</evidence>
<accession>A0A6P5SPY6</accession>
<evidence type="ECO:0000256" key="8">
    <source>
        <dbReference type="ARBA" id="ARBA00022989"/>
    </source>
</evidence>
<dbReference type="GO" id="GO:0005886">
    <property type="term" value="C:plasma membrane"/>
    <property type="evidence" value="ECO:0007669"/>
    <property type="project" value="UniProtKB-SubCell"/>
</dbReference>
<dbReference type="Proteomes" id="UP000515124">
    <property type="component" value="Unplaced"/>
</dbReference>
<gene>
    <name evidence="16" type="primary">LOC110758211</name>
</gene>
<evidence type="ECO:0000256" key="3">
    <source>
        <dbReference type="ARBA" id="ARBA00022475"/>
    </source>
</evidence>
<evidence type="ECO:0000256" key="10">
    <source>
        <dbReference type="ARBA" id="ARBA00023170"/>
    </source>
</evidence>
<dbReference type="InterPro" id="IPR003591">
    <property type="entry name" value="Leu-rich_rpt_typical-subtyp"/>
</dbReference>
<dbReference type="Gramene" id="Pav_sc0000617.1_g520.1.br:mrna">
    <property type="protein sequence ID" value="Pav_sc0000617.1_g520.1.br:CDS:1"/>
    <property type="gene ID" value="Pav_sc0000617.1_g520.1.br"/>
</dbReference>
<dbReference type="Pfam" id="PF13855">
    <property type="entry name" value="LRR_8"/>
    <property type="match status" value="1"/>
</dbReference>
<evidence type="ECO:0000256" key="2">
    <source>
        <dbReference type="ARBA" id="ARBA00009592"/>
    </source>
</evidence>
<keyword evidence="7" id="KW-0677">Repeat</keyword>
<evidence type="ECO:0000256" key="11">
    <source>
        <dbReference type="ARBA" id="ARBA00023180"/>
    </source>
</evidence>
<protein>
    <submittedName>
        <fullName evidence="16">Receptor-like protein 2</fullName>
    </submittedName>
</protein>
<sequence>MALVFFLVLLFSSIISPKVHACSQTERSSLLATFIHTLSSPPFNWSSSINCCHWSGISCNQDGWVTHLILPSKGIKGGFKLASLANLTHLTHINLSHNSLYGSLVQTELFLSLKSLEVLDLSHNLLSGKLPSSLPSSNILTVDLSSNHLHGAIPPTFFNGAWHLTSFNASNNAFSGSIPSSICLQHSSPLIRHLDVSSNNFNGIILPGLGDCSNLQVFRAHHNNITGLLPEDIYNATEVEEIALHFNSLYGAISDRIANLTNLAILDLSFNELSGVLPLQFGKLSKLSHVILEFNNLQGSLPPCLMNSTNLIEVRLGSNNLGGDISALNFSTLSQLRKLDLFRNNFIGNLPTSLYSCRSLQAIRLSSNNLQGQIQPEILSLKSLSFLSLAKTRLTNLTGAIKILMRCKTLRTLFLSGSFIGEGNLDDDGMVDHDGFQNLRVLGLSGCEITGPIPIWLLKLKNLQSLTLDHNRITGSIPSWLGTLPRLFHMRLHDNLISGEYPKQLCRLTSLVYQLPESQVDDDRYEFELPVISGSKENPSFLQRVVSFLPPMIDVSNNNMNGSIPTEIGQLMLLHTLNLSGNNFSGNIPTQISNQKNLEALDLSRNALSGNIPSSLASLHFLHDLNVSYNDLRGPIPTSTQLQSLNASAFEGNPKLCGAPVPNECGPIKGIDAADKKNNHDVDCGHQLPWFYISVVLGFIVGFWGVCGSLIIKRTWRHAYFRFTDNLQDRVYMMMTVSMNRMKRKLRG</sequence>
<dbReference type="Gene3D" id="3.80.10.10">
    <property type="entry name" value="Ribonuclease Inhibitor"/>
    <property type="match status" value="5"/>
</dbReference>
<comment type="subcellular location">
    <subcellularLocation>
        <location evidence="1">Cell membrane</location>
    </subcellularLocation>
</comment>
<comment type="similarity">
    <text evidence="2">Belongs to the RLP family.</text>
</comment>
<dbReference type="PROSITE" id="PS51450">
    <property type="entry name" value="LRR"/>
    <property type="match status" value="2"/>
</dbReference>
<dbReference type="RefSeq" id="XP_021815711.1">
    <property type="nucleotide sequence ID" value="XM_021960019.1"/>
</dbReference>
<dbReference type="PRINTS" id="PR00019">
    <property type="entry name" value="LEURICHRPT"/>
</dbReference>
<dbReference type="GeneID" id="110758211"/>
<keyword evidence="4" id="KW-0433">Leucine-rich repeat</keyword>
<dbReference type="SMR" id="A0A6P5SPY6"/>
<dbReference type="FunFam" id="3.80.10.10:FF:000041">
    <property type="entry name" value="LRR receptor-like serine/threonine-protein kinase ERECTA"/>
    <property type="match status" value="1"/>
</dbReference>
<name>A0A6P5SPY6_PRUAV</name>
<keyword evidence="11" id="KW-0325">Glycoprotein</keyword>
<dbReference type="Pfam" id="PF00560">
    <property type="entry name" value="LRR_1"/>
    <property type="match status" value="7"/>
</dbReference>
<organism evidence="15 16">
    <name type="scientific">Prunus avium</name>
    <name type="common">Cherry</name>
    <name type="synonym">Cerasus avium</name>
    <dbReference type="NCBI Taxonomy" id="42229"/>
    <lineage>
        <taxon>Eukaryota</taxon>
        <taxon>Viridiplantae</taxon>
        <taxon>Streptophyta</taxon>
        <taxon>Embryophyta</taxon>
        <taxon>Tracheophyta</taxon>
        <taxon>Spermatophyta</taxon>
        <taxon>Magnoliopsida</taxon>
        <taxon>eudicotyledons</taxon>
        <taxon>Gunneridae</taxon>
        <taxon>Pentapetalae</taxon>
        <taxon>rosids</taxon>
        <taxon>fabids</taxon>
        <taxon>Rosales</taxon>
        <taxon>Rosaceae</taxon>
        <taxon>Amygdaloideae</taxon>
        <taxon>Amygdaleae</taxon>
        <taxon>Prunus</taxon>
    </lineage>
</organism>
<feature type="domain" description="Leucine-rich repeat-containing N-terminal plant-type" evidence="14">
    <location>
        <begin position="25"/>
        <end position="60"/>
    </location>
</feature>
<dbReference type="InterPro" id="IPR032675">
    <property type="entry name" value="LRR_dom_sf"/>
</dbReference>
<dbReference type="KEGG" id="pavi:110758211"/>
<feature type="chain" id="PRO_5028170053" evidence="13">
    <location>
        <begin position="22"/>
        <end position="748"/>
    </location>
</feature>
<dbReference type="InterPro" id="IPR001611">
    <property type="entry name" value="Leu-rich_rpt"/>
</dbReference>
<dbReference type="SMART" id="SM00369">
    <property type="entry name" value="LRR_TYP"/>
    <property type="match status" value="6"/>
</dbReference>
<feature type="transmembrane region" description="Helical" evidence="12">
    <location>
        <begin position="690"/>
        <end position="712"/>
    </location>
</feature>
<dbReference type="PANTHER" id="PTHR48057:SF7">
    <property type="entry name" value="LEUCINE-RICH REPEAT SERINE_THREONINE-PROTEIN KINASE 1"/>
    <property type="match status" value="1"/>
</dbReference>
<evidence type="ECO:0000256" key="4">
    <source>
        <dbReference type="ARBA" id="ARBA00022614"/>
    </source>
</evidence>
<keyword evidence="6 13" id="KW-0732">Signal</keyword>
<evidence type="ECO:0000256" key="7">
    <source>
        <dbReference type="ARBA" id="ARBA00022737"/>
    </source>
</evidence>
<keyword evidence="3" id="KW-1003">Cell membrane</keyword>
<evidence type="ECO:0000256" key="1">
    <source>
        <dbReference type="ARBA" id="ARBA00004236"/>
    </source>
</evidence>
<dbReference type="FunFam" id="3.80.10.10:FF:000213">
    <property type="entry name" value="Tyrosine-sulfated glycopeptide receptor 1"/>
    <property type="match status" value="1"/>
</dbReference>
<evidence type="ECO:0000313" key="16">
    <source>
        <dbReference type="RefSeq" id="XP_021815711.1"/>
    </source>
</evidence>
<dbReference type="InterPro" id="IPR052595">
    <property type="entry name" value="LRRC69/RLP"/>
</dbReference>
<evidence type="ECO:0000256" key="6">
    <source>
        <dbReference type="ARBA" id="ARBA00022729"/>
    </source>
</evidence>
<keyword evidence="10" id="KW-0675">Receptor</keyword>
<evidence type="ECO:0000256" key="12">
    <source>
        <dbReference type="SAM" id="Phobius"/>
    </source>
</evidence>
<dbReference type="Pfam" id="PF08263">
    <property type="entry name" value="LRRNT_2"/>
    <property type="match status" value="1"/>
</dbReference>
<reference evidence="16" key="1">
    <citation type="submission" date="2025-08" db="UniProtKB">
        <authorList>
            <consortium name="RefSeq"/>
        </authorList>
    </citation>
    <scope>IDENTIFICATION</scope>
</reference>
<dbReference type="PANTHER" id="PTHR48057">
    <property type="entry name" value="LEUCINE-RICH REPEAT SERINE/THREONINE-PROTEIN KINASE 1"/>
    <property type="match status" value="1"/>
</dbReference>
<feature type="signal peptide" evidence="13">
    <location>
        <begin position="1"/>
        <end position="21"/>
    </location>
</feature>
<keyword evidence="8 12" id="KW-1133">Transmembrane helix</keyword>
<evidence type="ECO:0000259" key="14">
    <source>
        <dbReference type="Pfam" id="PF08263"/>
    </source>
</evidence>
<keyword evidence="9 12" id="KW-0472">Membrane</keyword>
<dbReference type="AlphaFoldDB" id="A0A6P5SPY6"/>
<proteinExistence type="inferred from homology"/>
<dbReference type="InterPro" id="IPR013210">
    <property type="entry name" value="LRR_N_plant-typ"/>
</dbReference>
<keyword evidence="5 12" id="KW-0812">Transmembrane</keyword>
<evidence type="ECO:0000256" key="13">
    <source>
        <dbReference type="SAM" id="SignalP"/>
    </source>
</evidence>
<evidence type="ECO:0000256" key="5">
    <source>
        <dbReference type="ARBA" id="ARBA00022692"/>
    </source>
</evidence>
<dbReference type="SUPFAM" id="SSF52058">
    <property type="entry name" value="L domain-like"/>
    <property type="match status" value="3"/>
</dbReference>